<sequence length="836" mass="92424">MRKKIITFLVSFILTFSVSGLSYVRAQSSQEDIQGNLVIVGGGLGSSNKVVYEKFIELAGSKKAKIGIIPAASGKLKSSLDFEHDLINYGVSPESVEILPLSNHDFSDTDENESNWKDNANRSEIAKQIRGLTAIWFVGGDQQRIVDTLRSEGKDSIVLQEIWDIYRNGAVIGGTSAGAAIMSNTMITGGDSLGALKGYYEKNQNQNQGKGKEYEPLSVEKGLGFFQKGIVDQHMDERARFARLAITAIQYQNDGNLAYGIDEDTAMVVSNKEKTIEVIGRSGVSVIDVNEAKRNGNLENIKINYLAQGDKIHFDSNAIDFSKDKYETKGYEYYSFQALPNTGLLTPYGKLKDYLAYSLVDNESTQVIKSYLYDKEGKGYEIVFRKSKDTNGYWKYTDGQKDDYSIQNVTMDIHPRKFGFSEQDSEIDFKKSDFNVSNHTSEGPIKGNLVIVGGALGSSNSAVYNKLIELAGGPENAKVGIIPAASTKLTSSNDFTKDLIKYGVKKDSIEILPISNHDFKGTPEDEKQWINNMNDDQLVKKISKLNCIWFVGGDQTLITSSLLNENGSNSKVLDAIWKIYENGAVIGGTSAGAAIMSNTMIAGGDSYGALRYGFTKSYNDMEQQEGGPVYLEKGLNFFQDGIVDQHFDKKARLGRLIVTANEKGKKNQLAYGVDEDTAMIVNNQKHQVDVVGRGGLTVIDLSKVKASKNMPNKYKNVIVSVISPGDHVNLLTNEVSISNLKSSTKGFEYYDSKVAPYTGVFSPHVLLKNFLAYNLVDNDQTKEVHSYSFNDDKGFELSFRKTAETNGYWTYKDGQKDDYSVVNVSLDINPINVEIR</sequence>
<evidence type="ECO:0000256" key="3">
    <source>
        <dbReference type="ARBA" id="ARBA00006534"/>
    </source>
</evidence>
<accession>A0ABX2ZX41</accession>
<comment type="function">
    <text evidence="2">Exopeptidase that catalyzes the hydrolytic cleavage of multi-L-arginyl-poly-L-aspartic acid (cyanophycin; a water-insoluble reserve polymer) into aspartate-arginine dipeptides.</text>
</comment>
<organism evidence="9 10">
    <name type="scientific">Gottfriedia luciferensis</name>
    <dbReference type="NCBI Taxonomy" id="178774"/>
    <lineage>
        <taxon>Bacteria</taxon>
        <taxon>Bacillati</taxon>
        <taxon>Bacillota</taxon>
        <taxon>Bacilli</taxon>
        <taxon>Bacillales</taxon>
        <taxon>Bacillaceae</taxon>
        <taxon>Gottfriedia</taxon>
    </lineage>
</organism>
<dbReference type="NCBIfam" id="TIGR02069">
    <property type="entry name" value="cyanophycinase"/>
    <property type="match status" value="2"/>
</dbReference>
<evidence type="ECO:0000313" key="9">
    <source>
        <dbReference type="EMBL" id="ODG93220.1"/>
    </source>
</evidence>
<name>A0ABX2ZX41_9BACI</name>
<dbReference type="Pfam" id="PF03575">
    <property type="entry name" value="Peptidase_S51"/>
    <property type="match status" value="2"/>
</dbReference>
<comment type="caution">
    <text evidence="9">The sequence shown here is derived from an EMBL/GenBank/DDBJ whole genome shotgun (WGS) entry which is preliminary data.</text>
</comment>
<evidence type="ECO:0000313" key="10">
    <source>
        <dbReference type="Proteomes" id="UP000094580"/>
    </source>
</evidence>
<dbReference type="PANTHER" id="PTHR36175:SF1">
    <property type="entry name" value="CYANOPHYCINASE"/>
    <property type="match status" value="1"/>
</dbReference>
<dbReference type="InterPro" id="IPR011811">
    <property type="entry name" value="Peptidase_S51_cyanophycinase"/>
</dbReference>
<keyword evidence="10" id="KW-1185">Reference proteome</keyword>
<protein>
    <recommendedName>
        <fullName evidence="5">Cyanophycinase</fullName>
        <ecNumber evidence="4">3.4.15.6</ecNumber>
    </recommendedName>
</protein>
<dbReference type="InterPro" id="IPR005320">
    <property type="entry name" value="Peptidase_S51"/>
</dbReference>
<evidence type="ECO:0000256" key="2">
    <source>
        <dbReference type="ARBA" id="ARBA00002039"/>
    </source>
</evidence>
<evidence type="ECO:0000256" key="5">
    <source>
        <dbReference type="ARBA" id="ARBA00015719"/>
    </source>
</evidence>
<dbReference type="Proteomes" id="UP000094580">
    <property type="component" value="Unassembled WGS sequence"/>
</dbReference>
<dbReference type="EMBL" id="MDKC01000002">
    <property type="protein sequence ID" value="ODG93220.1"/>
    <property type="molecule type" value="Genomic_DNA"/>
</dbReference>
<evidence type="ECO:0000256" key="8">
    <source>
        <dbReference type="ARBA" id="ARBA00022825"/>
    </source>
</evidence>
<dbReference type="Gene3D" id="3.40.50.880">
    <property type="match status" value="2"/>
</dbReference>
<dbReference type="PANTHER" id="PTHR36175">
    <property type="entry name" value="CYANOPHYCINASE"/>
    <property type="match status" value="1"/>
</dbReference>
<evidence type="ECO:0000256" key="1">
    <source>
        <dbReference type="ARBA" id="ARBA00001092"/>
    </source>
</evidence>
<evidence type="ECO:0000256" key="4">
    <source>
        <dbReference type="ARBA" id="ARBA00013115"/>
    </source>
</evidence>
<evidence type="ECO:0000256" key="6">
    <source>
        <dbReference type="ARBA" id="ARBA00022670"/>
    </source>
</evidence>
<keyword evidence="7" id="KW-0378">Hydrolase</keyword>
<keyword evidence="8" id="KW-0720">Serine protease</keyword>
<comment type="similarity">
    <text evidence="3">Belongs to the peptidase S51 family.</text>
</comment>
<dbReference type="EC" id="3.4.15.6" evidence="4"/>
<comment type="catalytic activity">
    <reaction evidence="1">
        <text>[L-4-(L-arginin-2-N-yl)aspartate](n) + H2O = [L-4-(L-arginin-2-N-yl)aspartate](n-1) + L-4-(L-arginin-2-N-yl)aspartate</text>
        <dbReference type="Rhea" id="RHEA:12845"/>
        <dbReference type="Rhea" id="RHEA-COMP:13728"/>
        <dbReference type="Rhea" id="RHEA-COMP:13734"/>
        <dbReference type="ChEBI" id="CHEBI:15377"/>
        <dbReference type="ChEBI" id="CHEBI:137986"/>
        <dbReference type="ChEBI" id="CHEBI:137991"/>
        <dbReference type="EC" id="3.4.15.6"/>
    </reaction>
</comment>
<gene>
    <name evidence="9" type="ORF">BED47_02735</name>
</gene>
<dbReference type="InterPro" id="IPR029062">
    <property type="entry name" value="Class_I_gatase-like"/>
</dbReference>
<reference evidence="9 10" key="1">
    <citation type="submission" date="2016-07" db="EMBL/GenBank/DDBJ databases">
        <authorList>
            <person name="Townsley L."/>
            <person name="Shank E.A."/>
        </authorList>
    </citation>
    <scope>NUCLEOTIDE SEQUENCE [LARGE SCALE GENOMIC DNA]</scope>
    <source>
        <strain evidence="9 10">CH01</strain>
    </source>
</reference>
<dbReference type="RefSeq" id="WP_069032299.1">
    <property type="nucleotide sequence ID" value="NZ_MDKC01000002.1"/>
</dbReference>
<evidence type="ECO:0000256" key="7">
    <source>
        <dbReference type="ARBA" id="ARBA00022801"/>
    </source>
</evidence>
<dbReference type="SUPFAM" id="SSF52317">
    <property type="entry name" value="Class I glutamine amidotransferase-like"/>
    <property type="match status" value="2"/>
</dbReference>
<proteinExistence type="inferred from homology"/>
<keyword evidence="6" id="KW-0645">Protease</keyword>
<dbReference type="CDD" id="cd03145">
    <property type="entry name" value="GAT1_cyanophycinase"/>
    <property type="match status" value="2"/>
</dbReference>